<keyword evidence="4 10" id="KW-0812">Transmembrane</keyword>
<keyword evidence="7 10" id="KW-0472">Membrane</keyword>
<evidence type="ECO:0000256" key="9">
    <source>
        <dbReference type="ARBA" id="ARBA00038187"/>
    </source>
</evidence>
<keyword evidence="8" id="KW-0739">Sodium transport</keyword>
<reference evidence="13" key="1">
    <citation type="journal article" date="2009" name="Rice">
        <title>De Novo Next Generation Sequencing of Plant Genomes.</title>
        <authorList>
            <person name="Rounsley S."/>
            <person name="Marri P.R."/>
            <person name="Yu Y."/>
            <person name="He R."/>
            <person name="Sisneros N."/>
            <person name="Goicoechea J.L."/>
            <person name="Lee S.J."/>
            <person name="Angelova A."/>
            <person name="Kudrna D."/>
            <person name="Luo M."/>
            <person name="Affourtit J."/>
            <person name="Desany B."/>
            <person name="Knight J."/>
            <person name="Niazi F."/>
            <person name="Egholm M."/>
            <person name="Wing R.A."/>
        </authorList>
    </citation>
    <scope>NUCLEOTIDE SEQUENCE [LARGE SCALE GENOMIC DNA]</scope>
    <source>
        <strain evidence="13">cv. IRGC 105608</strain>
    </source>
</reference>
<evidence type="ECO:0000256" key="3">
    <source>
        <dbReference type="ARBA" id="ARBA00022449"/>
    </source>
</evidence>
<dbReference type="InterPro" id="IPR044880">
    <property type="entry name" value="NCX_ion-bd_dom_sf"/>
</dbReference>
<dbReference type="Gramene" id="OBART03G28130.1">
    <property type="protein sequence ID" value="OBART03G28130.1"/>
    <property type="gene ID" value="OBART03G28130"/>
</dbReference>
<keyword evidence="14" id="KW-1185">Reference proteome</keyword>
<dbReference type="PANTHER" id="PTHR12266">
    <property type="entry name" value="NA+/CA2+ K+ INDEPENDENT EXCHANGER"/>
    <property type="match status" value="1"/>
</dbReference>
<dbReference type="eggNOG" id="KOG2399">
    <property type="taxonomic scope" value="Eukaryota"/>
</dbReference>
<dbReference type="STRING" id="65489.A0A0D3FLZ7"/>
<feature type="signal peptide" evidence="11">
    <location>
        <begin position="1"/>
        <end position="31"/>
    </location>
</feature>
<feature type="transmembrane region" description="Helical" evidence="10">
    <location>
        <begin position="352"/>
        <end position="376"/>
    </location>
</feature>
<evidence type="ECO:0000256" key="6">
    <source>
        <dbReference type="ARBA" id="ARBA00023053"/>
    </source>
</evidence>
<dbReference type="GO" id="GO:0006814">
    <property type="term" value="P:sodium ion transport"/>
    <property type="evidence" value="ECO:0007669"/>
    <property type="project" value="UniProtKB-KW"/>
</dbReference>
<evidence type="ECO:0000313" key="14">
    <source>
        <dbReference type="Proteomes" id="UP000026960"/>
    </source>
</evidence>
<evidence type="ECO:0000256" key="7">
    <source>
        <dbReference type="ARBA" id="ARBA00023136"/>
    </source>
</evidence>
<name>A0A0D3FLZ7_9ORYZ</name>
<keyword evidence="11" id="KW-0732">Signal</keyword>
<dbReference type="Pfam" id="PF01699">
    <property type="entry name" value="Na_Ca_ex"/>
    <property type="match status" value="1"/>
</dbReference>
<keyword evidence="6" id="KW-0915">Sodium</keyword>
<evidence type="ECO:0000313" key="13">
    <source>
        <dbReference type="EnsemblPlants" id="OBART03G28130.1"/>
    </source>
</evidence>
<feature type="transmembrane region" description="Helical" evidence="10">
    <location>
        <begin position="327"/>
        <end position="345"/>
    </location>
</feature>
<evidence type="ECO:0000256" key="10">
    <source>
        <dbReference type="SAM" id="Phobius"/>
    </source>
</evidence>
<protein>
    <recommendedName>
        <fullName evidence="12">Sodium/calcium exchanger membrane region domain-containing protein</fullName>
    </recommendedName>
</protein>
<feature type="transmembrane region" description="Helical" evidence="10">
    <location>
        <begin position="296"/>
        <end position="315"/>
    </location>
</feature>
<dbReference type="GO" id="GO:0016020">
    <property type="term" value="C:membrane"/>
    <property type="evidence" value="ECO:0007669"/>
    <property type="project" value="UniProtKB-SubCell"/>
</dbReference>
<feature type="transmembrane region" description="Helical" evidence="10">
    <location>
        <begin position="268"/>
        <end position="289"/>
    </location>
</feature>
<evidence type="ECO:0000256" key="4">
    <source>
        <dbReference type="ARBA" id="ARBA00022692"/>
    </source>
</evidence>
<sequence>MALLRRRGYSAAVPSACCFLLLLLVLSASHLLPTRRGHGGVLEGLALRGSASRSRSGSSSSSSAAEEQGSCQELQSIEGGEARCLYLRTHPPCAPAGYVDYLRLFYCGFAHAPAAGYAAAVLWLAVLFYLLGDTASEYFCASLEGLSLRGFVRDICFLLLALCSLLAILVTGTVTVWVSASFVSLYVAYVLLVWTSHCCSEPGKPPQADLAAPLLLDDDGGVTPLPSYSKNSAPSKKRAYLHCLLSAILIPLYLPRRLTIPDIAGHRWSRPCAVASLALAPVLLAATWASSCRHALAVLLGGALLGLLLAALAAATTEAASPPRGRWRRVPWLAAGFLMSVLWAYTLARELVALLVAIGYMVGVRASVLGVTVLAWGDSLGDLVSNVAMALHGGAGGAQTAVSGCYAGPLFNTVVGLGLSLTLAAGSQYPAPFAIPAGGAVYEAVGFLGAGLAWALLVVPARGMRLDRVYGMGLIAIYLAFVTIRVFDSLGLWTHSWWPA</sequence>
<evidence type="ECO:0000256" key="8">
    <source>
        <dbReference type="ARBA" id="ARBA00023201"/>
    </source>
</evidence>
<evidence type="ECO:0000256" key="2">
    <source>
        <dbReference type="ARBA" id="ARBA00022448"/>
    </source>
</evidence>
<evidence type="ECO:0000256" key="5">
    <source>
        <dbReference type="ARBA" id="ARBA00022989"/>
    </source>
</evidence>
<evidence type="ECO:0000256" key="11">
    <source>
        <dbReference type="SAM" id="SignalP"/>
    </source>
</evidence>
<reference evidence="13" key="2">
    <citation type="submission" date="2015-03" db="UniProtKB">
        <authorList>
            <consortium name="EnsemblPlants"/>
        </authorList>
    </citation>
    <scope>IDENTIFICATION</scope>
</reference>
<feature type="chain" id="PRO_5002271825" description="Sodium/calcium exchanger membrane region domain-containing protein" evidence="11">
    <location>
        <begin position="32"/>
        <end position="500"/>
    </location>
</feature>
<dbReference type="AlphaFoldDB" id="A0A0D3FLZ7"/>
<evidence type="ECO:0000256" key="1">
    <source>
        <dbReference type="ARBA" id="ARBA00004141"/>
    </source>
</evidence>
<dbReference type="GO" id="GO:0008324">
    <property type="term" value="F:monoatomic cation transmembrane transporter activity"/>
    <property type="evidence" value="ECO:0007669"/>
    <property type="project" value="TreeGrafter"/>
</dbReference>
<comment type="similarity">
    <text evidence="9">Belongs to the Ca(2+):cation antiporter (CaCA) (TC 2.A.19) family. Cation/calcium exchanger (CCX) subfamily.</text>
</comment>
<keyword evidence="3" id="KW-0050">Antiport</keyword>
<organism evidence="13">
    <name type="scientific">Oryza barthii</name>
    <dbReference type="NCBI Taxonomy" id="65489"/>
    <lineage>
        <taxon>Eukaryota</taxon>
        <taxon>Viridiplantae</taxon>
        <taxon>Streptophyta</taxon>
        <taxon>Embryophyta</taxon>
        <taxon>Tracheophyta</taxon>
        <taxon>Spermatophyta</taxon>
        <taxon>Magnoliopsida</taxon>
        <taxon>Liliopsida</taxon>
        <taxon>Poales</taxon>
        <taxon>Poaceae</taxon>
        <taxon>BOP clade</taxon>
        <taxon>Oryzoideae</taxon>
        <taxon>Oryzeae</taxon>
        <taxon>Oryzinae</taxon>
        <taxon>Oryza</taxon>
    </lineage>
</organism>
<keyword evidence="5 10" id="KW-1133">Transmembrane helix</keyword>
<dbReference type="GO" id="GO:0015297">
    <property type="term" value="F:antiporter activity"/>
    <property type="evidence" value="ECO:0007669"/>
    <property type="project" value="UniProtKB-KW"/>
</dbReference>
<keyword evidence="2" id="KW-0813">Transport</keyword>
<feature type="transmembrane region" description="Helical" evidence="10">
    <location>
        <begin position="469"/>
        <end position="487"/>
    </location>
</feature>
<feature type="transmembrane region" description="Helical" evidence="10">
    <location>
        <begin position="239"/>
        <end position="256"/>
    </location>
</feature>
<feature type="domain" description="Sodium/calcium exchanger membrane region" evidence="12">
    <location>
        <begin position="333"/>
        <end position="486"/>
    </location>
</feature>
<proteinExistence type="inferred from homology"/>
<dbReference type="EnsemblPlants" id="OBART03G28130.1">
    <property type="protein sequence ID" value="OBART03G28130.1"/>
    <property type="gene ID" value="OBART03G28130"/>
</dbReference>
<dbReference type="PANTHER" id="PTHR12266:SF13">
    <property type="entry name" value="PUTATIVE, EXPRESSED-RELATED"/>
    <property type="match status" value="1"/>
</dbReference>
<keyword evidence="8" id="KW-0406">Ion transport</keyword>
<feature type="transmembrane region" description="Helical" evidence="10">
    <location>
        <begin position="109"/>
        <end position="131"/>
    </location>
</feature>
<dbReference type="HOGENOM" id="CLU_004979_1_1_1"/>
<dbReference type="InterPro" id="IPR004837">
    <property type="entry name" value="NaCa_Exmemb"/>
</dbReference>
<evidence type="ECO:0000259" key="12">
    <source>
        <dbReference type="Pfam" id="PF01699"/>
    </source>
</evidence>
<comment type="subcellular location">
    <subcellularLocation>
        <location evidence="1">Membrane</location>
        <topology evidence="1">Multi-pass membrane protein</topology>
    </subcellularLocation>
</comment>
<feature type="transmembrane region" description="Helical" evidence="10">
    <location>
        <begin position="151"/>
        <end position="170"/>
    </location>
</feature>
<dbReference type="Gene3D" id="1.20.1420.30">
    <property type="entry name" value="NCX, central ion-binding region"/>
    <property type="match status" value="1"/>
</dbReference>
<dbReference type="PaxDb" id="65489-OBART03G28130.1"/>
<feature type="transmembrane region" description="Helical" evidence="10">
    <location>
        <begin position="433"/>
        <end position="457"/>
    </location>
</feature>
<accession>A0A0D3FLZ7</accession>
<dbReference type="InterPro" id="IPR051359">
    <property type="entry name" value="CaCA_antiporter"/>
</dbReference>
<dbReference type="Proteomes" id="UP000026960">
    <property type="component" value="Chromosome 3"/>
</dbReference>